<dbReference type="NCBIfam" id="NF010738">
    <property type="entry name" value="PRK14140.1"/>
    <property type="match status" value="1"/>
</dbReference>
<dbReference type="InterPro" id="IPR000740">
    <property type="entry name" value="GrpE"/>
</dbReference>
<evidence type="ECO:0000256" key="13">
    <source>
        <dbReference type="SAM" id="MobiDB-lite"/>
    </source>
</evidence>
<evidence type="ECO:0000256" key="8">
    <source>
        <dbReference type="ARBA" id="ARBA00072274"/>
    </source>
</evidence>
<dbReference type="InterPro" id="IPR013805">
    <property type="entry name" value="GrpE_CC"/>
</dbReference>
<comment type="similarity">
    <text evidence="2 10 12">Belongs to the GrpE family.</text>
</comment>
<gene>
    <name evidence="10" type="primary">grpE</name>
    <name evidence="14" type="ORF">RGLFYP36_01497</name>
</gene>
<proteinExistence type="inferred from homology"/>
<dbReference type="EMBL" id="CACRUU010000083">
    <property type="protein sequence ID" value="VYU42499.1"/>
    <property type="molecule type" value="Genomic_DNA"/>
</dbReference>
<keyword evidence="5 10" id="KW-0346">Stress response</keyword>
<evidence type="ECO:0000256" key="9">
    <source>
        <dbReference type="ARBA" id="ARBA00076414"/>
    </source>
</evidence>
<evidence type="ECO:0000256" key="6">
    <source>
        <dbReference type="ARBA" id="ARBA00023186"/>
    </source>
</evidence>
<dbReference type="SUPFAM" id="SSF51064">
    <property type="entry name" value="Head domain of nucleotide exchange factor GrpE"/>
    <property type="match status" value="1"/>
</dbReference>
<dbReference type="PROSITE" id="PS01071">
    <property type="entry name" value="GRPE"/>
    <property type="match status" value="1"/>
</dbReference>
<dbReference type="SUPFAM" id="SSF58014">
    <property type="entry name" value="Coiled-coil domain of nucleotide exchange factor GrpE"/>
    <property type="match status" value="1"/>
</dbReference>
<dbReference type="HAMAP" id="MF_01151">
    <property type="entry name" value="GrpE"/>
    <property type="match status" value="1"/>
</dbReference>
<sequence>MLVAENMSKEEMVKEAVEEAKAKAYKEAEEQDTEETVEEAAEEAAEPTEETEGSEEGSGFMKKFGRKNKKDKKDEKIEELTDRLTRQMAEFDNFRKRTEKEKSQMYEIGAKDIIEKILPVVDNFERGIAAVPEEEKSNPFAEGMEKIYKQLMTTLEEIGVKPIEAVGQEFDPDFHNAVMHVEDEEVGENIITEEFQKGYLYRDSVVRHSMVKVAN</sequence>
<evidence type="ECO:0000313" key="14">
    <source>
        <dbReference type="EMBL" id="VYU42499.1"/>
    </source>
</evidence>
<evidence type="ECO:0000256" key="4">
    <source>
        <dbReference type="ARBA" id="ARBA00022490"/>
    </source>
</evidence>
<dbReference type="GO" id="GO:0005737">
    <property type="term" value="C:cytoplasm"/>
    <property type="evidence" value="ECO:0007669"/>
    <property type="project" value="UniProtKB-SubCell"/>
</dbReference>
<dbReference type="InterPro" id="IPR009012">
    <property type="entry name" value="GrpE_head"/>
</dbReference>
<feature type="compositionally biased region" description="Acidic residues" evidence="13">
    <location>
        <begin position="29"/>
        <end position="55"/>
    </location>
</feature>
<accession>A0A6N3ETI5</accession>
<comment type="subcellular location">
    <subcellularLocation>
        <location evidence="1 10">Cytoplasm</location>
    </subcellularLocation>
</comment>
<organism evidence="14">
    <name type="scientific">Mediterraneibacter gnavus</name>
    <name type="common">Ruminococcus gnavus</name>
    <dbReference type="NCBI Taxonomy" id="33038"/>
    <lineage>
        <taxon>Bacteria</taxon>
        <taxon>Bacillati</taxon>
        <taxon>Bacillota</taxon>
        <taxon>Clostridia</taxon>
        <taxon>Lachnospirales</taxon>
        <taxon>Lachnospiraceae</taxon>
        <taxon>Mediterraneibacter</taxon>
    </lineage>
</organism>
<evidence type="ECO:0000256" key="5">
    <source>
        <dbReference type="ARBA" id="ARBA00023016"/>
    </source>
</evidence>
<evidence type="ECO:0000256" key="7">
    <source>
        <dbReference type="ARBA" id="ARBA00053401"/>
    </source>
</evidence>
<keyword evidence="4 10" id="KW-0963">Cytoplasm</keyword>
<dbReference type="GO" id="GO:0051087">
    <property type="term" value="F:protein-folding chaperone binding"/>
    <property type="evidence" value="ECO:0007669"/>
    <property type="project" value="InterPro"/>
</dbReference>
<feature type="region of interest" description="Disordered" evidence="13">
    <location>
        <begin position="21"/>
        <end position="76"/>
    </location>
</feature>
<dbReference type="AlphaFoldDB" id="A0A6N3ETI5"/>
<evidence type="ECO:0000256" key="10">
    <source>
        <dbReference type="HAMAP-Rule" id="MF_01151"/>
    </source>
</evidence>
<evidence type="ECO:0000256" key="3">
    <source>
        <dbReference type="ARBA" id="ARBA00011738"/>
    </source>
</evidence>
<dbReference type="PANTHER" id="PTHR21237">
    <property type="entry name" value="GRPE PROTEIN"/>
    <property type="match status" value="1"/>
</dbReference>
<dbReference type="PANTHER" id="PTHR21237:SF23">
    <property type="entry name" value="GRPE PROTEIN HOMOLOG, MITOCHONDRIAL"/>
    <property type="match status" value="1"/>
</dbReference>
<evidence type="ECO:0000256" key="1">
    <source>
        <dbReference type="ARBA" id="ARBA00004496"/>
    </source>
</evidence>
<dbReference type="CDD" id="cd00446">
    <property type="entry name" value="GrpE"/>
    <property type="match status" value="1"/>
</dbReference>
<dbReference type="GO" id="GO:0042803">
    <property type="term" value="F:protein homodimerization activity"/>
    <property type="evidence" value="ECO:0007669"/>
    <property type="project" value="InterPro"/>
</dbReference>
<evidence type="ECO:0000256" key="11">
    <source>
        <dbReference type="RuleBase" id="RU000639"/>
    </source>
</evidence>
<evidence type="ECO:0000256" key="12">
    <source>
        <dbReference type="RuleBase" id="RU004478"/>
    </source>
</evidence>
<dbReference type="GO" id="GO:0051082">
    <property type="term" value="F:unfolded protein binding"/>
    <property type="evidence" value="ECO:0007669"/>
    <property type="project" value="TreeGrafter"/>
</dbReference>
<comment type="subunit">
    <text evidence="3 10">Homodimer.</text>
</comment>
<keyword evidence="6 10" id="KW-0143">Chaperone</keyword>
<dbReference type="Gene3D" id="2.30.22.10">
    <property type="entry name" value="Head domain of nucleotide exchange factor GrpE"/>
    <property type="match status" value="1"/>
</dbReference>
<name>A0A6N3ETI5_MEDGN</name>
<comment type="function">
    <text evidence="7 10 11">Participates actively in the response to hyperosmotic and heat shock by preventing the aggregation of stress-denatured proteins, in association with DnaK and GrpE. It is the nucleotide exchange factor for DnaK and may function as a thermosensor. Unfolded proteins bind initially to DnaJ; upon interaction with the DnaJ-bound protein, DnaK hydrolyzes its bound ATP, resulting in the formation of a stable complex. GrpE releases ADP from DnaK; ATP binding to DnaK triggers the release of the substrate protein, thus completing the reaction cycle. Several rounds of ATP-dependent interactions between DnaJ, DnaK and GrpE are required for fully efficient folding.</text>
</comment>
<dbReference type="PRINTS" id="PR00773">
    <property type="entry name" value="GRPEPROTEIN"/>
</dbReference>
<reference evidence="14" key="1">
    <citation type="submission" date="2019-11" db="EMBL/GenBank/DDBJ databases">
        <authorList>
            <person name="Feng L."/>
        </authorList>
    </citation>
    <scope>NUCLEOTIDE SEQUENCE</scope>
    <source>
        <strain evidence="14">RgnavusLFYP36</strain>
    </source>
</reference>
<dbReference type="GO" id="GO:0000774">
    <property type="term" value="F:adenyl-nucleotide exchange factor activity"/>
    <property type="evidence" value="ECO:0007669"/>
    <property type="project" value="InterPro"/>
</dbReference>
<dbReference type="Gene3D" id="3.90.20.20">
    <property type="match status" value="1"/>
</dbReference>
<protein>
    <recommendedName>
        <fullName evidence="8 10">Protein GrpE</fullName>
    </recommendedName>
    <alternativeName>
        <fullName evidence="9 10">HSP-70 cofactor</fullName>
    </alternativeName>
</protein>
<evidence type="ECO:0000256" key="2">
    <source>
        <dbReference type="ARBA" id="ARBA00009054"/>
    </source>
</evidence>
<dbReference type="FunFam" id="2.30.22.10:FF:000001">
    <property type="entry name" value="Protein GrpE"/>
    <property type="match status" value="1"/>
</dbReference>
<dbReference type="Pfam" id="PF01025">
    <property type="entry name" value="GrpE"/>
    <property type="match status" value="1"/>
</dbReference>
<dbReference type="GO" id="GO:0006457">
    <property type="term" value="P:protein folding"/>
    <property type="evidence" value="ECO:0007669"/>
    <property type="project" value="InterPro"/>
</dbReference>